<evidence type="ECO:0000256" key="1">
    <source>
        <dbReference type="SAM" id="MobiDB-lite"/>
    </source>
</evidence>
<feature type="region of interest" description="Disordered" evidence="1">
    <location>
        <begin position="1"/>
        <end position="32"/>
    </location>
</feature>
<evidence type="ECO:0000256" key="2">
    <source>
        <dbReference type="SAM" id="Phobius"/>
    </source>
</evidence>
<name>R4YYS9_9ACTN</name>
<dbReference type="EMBL" id="CANL01000022">
    <property type="protein sequence ID" value="CCM63739.1"/>
    <property type="molecule type" value="Genomic_DNA"/>
</dbReference>
<proteinExistence type="predicted"/>
<protein>
    <submittedName>
        <fullName evidence="3">Uncharacterized protein</fullName>
    </submittedName>
</protein>
<dbReference type="Proteomes" id="UP000018291">
    <property type="component" value="Unassembled WGS sequence"/>
</dbReference>
<gene>
    <name evidence="3" type="ORF">BN381_290107</name>
</gene>
<comment type="caution">
    <text evidence="3">The sequence shown here is derived from an EMBL/GenBank/DDBJ whole genome shotgun (WGS) entry which is preliminary data.</text>
</comment>
<evidence type="ECO:0000313" key="4">
    <source>
        <dbReference type="Proteomes" id="UP000018291"/>
    </source>
</evidence>
<dbReference type="RefSeq" id="WP_012226794.1">
    <property type="nucleotide sequence ID" value="NZ_HG422565.1"/>
</dbReference>
<feature type="transmembrane region" description="Helical" evidence="2">
    <location>
        <begin position="39"/>
        <end position="62"/>
    </location>
</feature>
<keyword evidence="4" id="KW-1185">Reference proteome</keyword>
<accession>R4YYS9</accession>
<keyword evidence="2" id="KW-1133">Transmembrane helix</keyword>
<keyword evidence="2" id="KW-0472">Membrane</keyword>
<dbReference type="AlphaFoldDB" id="R4YYS9"/>
<evidence type="ECO:0000313" key="3">
    <source>
        <dbReference type="EMBL" id="CCM63739.1"/>
    </source>
</evidence>
<organism evidence="3 4">
    <name type="scientific">Candidatus Neomicrothrix parvicella RN1</name>
    <dbReference type="NCBI Taxonomy" id="1229780"/>
    <lineage>
        <taxon>Bacteria</taxon>
        <taxon>Bacillati</taxon>
        <taxon>Actinomycetota</taxon>
        <taxon>Acidimicrobiia</taxon>
        <taxon>Acidimicrobiales</taxon>
        <taxon>Microthrixaceae</taxon>
        <taxon>Candidatus Neomicrothrix</taxon>
    </lineage>
</organism>
<sequence length="201" mass="22125">MNQPSASDPRPPKDSASPVAADDSPHEPLTADELKRRRIGMVLGGVAILAVVIMWVAAFAGVGSTQSIDRLNDKRWTSAARDVCTEQRAAYDKLPQASDAKTPQDRADTVNSTITIFTTMTDELAAIPPPSTGADADLVTEWLGDWDRHLDDRQRFATQLEQGRKDAVFTESLRDDKQVSRYIDRFARVNNINLCATPDDV</sequence>
<keyword evidence="2" id="KW-0812">Transmembrane</keyword>
<reference evidence="3 4" key="1">
    <citation type="journal article" date="2013" name="ISME J.">
        <title>Metabolic model for the filamentous 'Candidatus Microthrix parvicella' based on genomic and metagenomic analyses.</title>
        <authorList>
            <person name="Jon McIlroy S."/>
            <person name="Kristiansen R."/>
            <person name="Albertsen M."/>
            <person name="Michael Karst S."/>
            <person name="Rossetti S."/>
            <person name="Lund Nielsen J."/>
            <person name="Tandoi V."/>
            <person name="James Seviour R."/>
            <person name="Nielsen P.H."/>
        </authorList>
    </citation>
    <scope>NUCLEOTIDE SEQUENCE [LARGE SCALE GENOMIC DNA]</scope>
    <source>
        <strain evidence="3 4">RN1</strain>
    </source>
</reference>
<dbReference type="HOGENOM" id="CLU_1358386_0_0_11"/>